<evidence type="ECO:0000259" key="7">
    <source>
        <dbReference type="Pfam" id="PF00881"/>
    </source>
</evidence>
<dbReference type="GO" id="GO:0016491">
    <property type="term" value="F:oxidoreductase activity"/>
    <property type="evidence" value="ECO:0007669"/>
    <property type="project" value="UniProtKB-KW"/>
</dbReference>
<evidence type="ECO:0000256" key="1">
    <source>
        <dbReference type="ARBA" id="ARBA00001917"/>
    </source>
</evidence>
<keyword evidence="9" id="KW-1185">Reference proteome</keyword>
<dbReference type="Gene3D" id="3.40.109.10">
    <property type="entry name" value="NADH Oxidase"/>
    <property type="match status" value="1"/>
</dbReference>
<dbReference type="SUPFAM" id="SSF55469">
    <property type="entry name" value="FMN-dependent nitroreductase-like"/>
    <property type="match status" value="1"/>
</dbReference>
<organism evidence="8 9">
    <name type="scientific">Flavobacterium agri</name>
    <dbReference type="NCBI Taxonomy" id="2743471"/>
    <lineage>
        <taxon>Bacteria</taxon>
        <taxon>Pseudomonadati</taxon>
        <taxon>Bacteroidota</taxon>
        <taxon>Flavobacteriia</taxon>
        <taxon>Flavobacteriales</taxon>
        <taxon>Flavobacteriaceae</taxon>
        <taxon>Flavobacterium</taxon>
    </lineage>
</organism>
<name>A0A7Y8Y4B5_9FLAO</name>
<evidence type="ECO:0000256" key="4">
    <source>
        <dbReference type="ARBA" id="ARBA00022643"/>
    </source>
</evidence>
<dbReference type="InterPro" id="IPR033878">
    <property type="entry name" value="NfsB-like"/>
</dbReference>
<evidence type="ECO:0000256" key="2">
    <source>
        <dbReference type="ARBA" id="ARBA00007118"/>
    </source>
</evidence>
<dbReference type="PANTHER" id="PTHR43673:SF2">
    <property type="entry name" value="NITROREDUCTASE"/>
    <property type="match status" value="1"/>
</dbReference>
<gene>
    <name evidence="8" type="ORF">HZF10_14750</name>
</gene>
<dbReference type="InterPro" id="IPR000415">
    <property type="entry name" value="Nitroreductase-like"/>
</dbReference>
<sequence>MNTFISDLNWRYATKKYDASRKVSGQDLEILKQAIRFSPSSLGLQPYKVVIIEDQAVREQLAEVSFANKDSIKNASHVFVFANIVDFGKQEDISEFLENISKTRGIPMENLEEMRAKVTSSVHAKETEARNTWTSKQTYIALANLLNAAASLKIDATPMEGFQPEKYDEILGLTQKGLSASVIGVVGYRHEEDKFKDLKKVRKPENELFITL</sequence>
<comment type="caution">
    <text evidence="8">The sequence shown here is derived from an EMBL/GenBank/DDBJ whole genome shotgun (WGS) entry which is preliminary data.</text>
</comment>
<evidence type="ECO:0000256" key="6">
    <source>
        <dbReference type="ARBA" id="ARBA00023002"/>
    </source>
</evidence>
<keyword evidence="5" id="KW-0521">NADP</keyword>
<dbReference type="Proteomes" id="UP000535020">
    <property type="component" value="Unassembled WGS sequence"/>
</dbReference>
<keyword evidence="4" id="KW-0288">FMN</keyword>
<dbReference type="InterPro" id="IPR029479">
    <property type="entry name" value="Nitroreductase"/>
</dbReference>
<dbReference type="CDD" id="cd02149">
    <property type="entry name" value="NfsB-like"/>
    <property type="match status" value="1"/>
</dbReference>
<evidence type="ECO:0000313" key="8">
    <source>
        <dbReference type="EMBL" id="NYA72186.1"/>
    </source>
</evidence>
<keyword evidence="3" id="KW-0285">Flavoprotein</keyword>
<evidence type="ECO:0000256" key="5">
    <source>
        <dbReference type="ARBA" id="ARBA00022857"/>
    </source>
</evidence>
<dbReference type="PANTHER" id="PTHR43673">
    <property type="entry name" value="NAD(P)H NITROREDUCTASE YDGI-RELATED"/>
    <property type="match status" value="1"/>
</dbReference>
<accession>A0A7Y8Y4B5</accession>
<feature type="domain" description="Nitroreductase" evidence="7">
    <location>
        <begin position="9"/>
        <end position="188"/>
    </location>
</feature>
<proteinExistence type="inferred from homology"/>
<protein>
    <submittedName>
        <fullName evidence="8">NAD(P)H-dependent oxidoreductase</fullName>
    </submittedName>
</protein>
<evidence type="ECO:0000256" key="3">
    <source>
        <dbReference type="ARBA" id="ARBA00022630"/>
    </source>
</evidence>
<evidence type="ECO:0000313" key="9">
    <source>
        <dbReference type="Proteomes" id="UP000535020"/>
    </source>
</evidence>
<comment type="similarity">
    <text evidence="2">Belongs to the nitroreductase family.</text>
</comment>
<reference evidence="8 9" key="1">
    <citation type="submission" date="2020-07" db="EMBL/GenBank/DDBJ databases">
        <authorList>
            <person name="Sun Q."/>
        </authorList>
    </citation>
    <scope>NUCLEOTIDE SEQUENCE [LARGE SCALE GENOMIC DNA]</scope>
    <source>
        <strain evidence="8 9">MAH-1</strain>
    </source>
</reference>
<comment type="cofactor">
    <cofactor evidence="1">
        <name>FMN</name>
        <dbReference type="ChEBI" id="CHEBI:58210"/>
    </cofactor>
</comment>
<dbReference type="Pfam" id="PF00881">
    <property type="entry name" value="Nitroreductase"/>
    <property type="match status" value="1"/>
</dbReference>
<dbReference type="RefSeq" id="WP_176006995.1">
    <property type="nucleotide sequence ID" value="NZ_JABWMI010000018.1"/>
</dbReference>
<dbReference type="EMBL" id="JACBJI010000007">
    <property type="protein sequence ID" value="NYA72186.1"/>
    <property type="molecule type" value="Genomic_DNA"/>
</dbReference>
<dbReference type="AlphaFoldDB" id="A0A7Y8Y4B5"/>
<keyword evidence="6" id="KW-0560">Oxidoreductase</keyword>